<keyword evidence="1" id="KW-0175">Coiled coil</keyword>
<sequence length="479" mass="56871">MGIITGILGIILNNQIKKNIDLKQSKLDLENDIKNNKEEMNKLEEEFNLMKSKRVSELKKIDKDIDWARITKRQEERKIEDLKNNNSIIRDIVNLEEKKNEFKGDIKKLEEELNNVSNKLELTTEVLNYQELEEDLYTFQVGMFDKKYEYELSEEYNEQLKLNRVKQKEVVKKGEALNTKDINDIFSYSVKDSEKKRYINNIHKLIIRTFNNECDIIINKLSVANIENSRKRLESAKEQINKLVLILRISINMEYYKLKVDELQLQYEYLIKIQEEREEQREIKERMREEAKIQAEINKLEKEAEKEQLMYEKMLEKVKAELEKASLEEKSILELKIQNLEKNLKEAEEKMKRAESMAQKTRAGYVYIISNIGSFGEDVYKIGMTRRLEPMDRVKELSDASVPFSFDVHAMIYSEDAPTLEKDLHNKFNEKRLNKINLRKEFFNVKLSEIEEEVNNITGASIKFTKLAEALEYRQSKLM</sequence>
<organism evidence="3 4">
    <name type="scientific">Romboutsia faecis</name>
    <dbReference type="NCBI Taxonomy" id="2764597"/>
    <lineage>
        <taxon>Bacteria</taxon>
        <taxon>Bacillati</taxon>
        <taxon>Bacillota</taxon>
        <taxon>Clostridia</taxon>
        <taxon>Peptostreptococcales</taxon>
        <taxon>Peptostreptococcaceae</taxon>
        <taxon>Romboutsia</taxon>
    </lineage>
</organism>
<keyword evidence="4" id="KW-1185">Reference proteome</keyword>
<reference evidence="3 4" key="1">
    <citation type="submission" date="2020-08" db="EMBL/GenBank/DDBJ databases">
        <authorList>
            <person name="Liu C."/>
            <person name="Sun Q."/>
        </authorList>
    </citation>
    <scope>NUCLEOTIDE SEQUENCE [LARGE SCALE GENOMIC DNA]</scope>
    <source>
        <strain evidence="3 4">NSJ-18</strain>
    </source>
</reference>
<protein>
    <submittedName>
        <fullName evidence="3">DUF4041 domain-containing protein</fullName>
    </submittedName>
</protein>
<evidence type="ECO:0000313" key="3">
    <source>
        <dbReference type="EMBL" id="MBC5996348.1"/>
    </source>
</evidence>
<dbReference type="InterPro" id="IPR018306">
    <property type="entry name" value="Phage_T5_Orf172_DNA-bd"/>
</dbReference>
<gene>
    <name evidence="3" type="ORF">H8923_06200</name>
</gene>
<name>A0ABR7JN69_9FIRM</name>
<feature type="domain" description="Bacteriophage T5 Orf172 DNA-binding" evidence="2">
    <location>
        <begin position="374"/>
        <end position="457"/>
    </location>
</feature>
<proteinExistence type="predicted"/>
<feature type="coiled-coil region" evidence="1">
    <location>
        <begin position="219"/>
        <end position="246"/>
    </location>
</feature>
<feature type="coiled-coil region" evidence="1">
    <location>
        <begin position="270"/>
        <end position="364"/>
    </location>
</feature>
<comment type="caution">
    <text evidence="3">The sequence shown here is derived from an EMBL/GenBank/DDBJ whole genome shotgun (WGS) entry which is preliminary data.</text>
</comment>
<evidence type="ECO:0000259" key="2">
    <source>
        <dbReference type="SMART" id="SM00974"/>
    </source>
</evidence>
<accession>A0ABR7JN69</accession>
<dbReference type="Pfam" id="PF13250">
    <property type="entry name" value="SNIPE"/>
    <property type="match status" value="1"/>
</dbReference>
<dbReference type="SMART" id="SM00974">
    <property type="entry name" value="T5orf172"/>
    <property type="match status" value="1"/>
</dbReference>
<feature type="coiled-coil region" evidence="1">
    <location>
        <begin position="19"/>
        <end position="126"/>
    </location>
</feature>
<dbReference type="EMBL" id="JACRWE010000002">
    <property type="protein sequence ID" value="MBC5996348.1"/>
    <property type="molecule type" value="Genomic_DNA"/>
</dbReference>
<dbReference type="Pfam" id="PF13455">
    <property type="entry name" value="MUG113"/>
    <property type="match status" value="1"/>
</dbReference>
<evidence type="ECO:0000313" key="4">
    <source>
        <dbReference type="Proteomes" id="UP000609849"/>
    </source>
</evidence>
<evidence type="ECO:0000256" key="1">
    <source>
        <dbReference type="SAM" id="Coils"/>
    </source>
</evidence>
<dbReference type="InterPro" id="IPR025280">
    <property type="entry name" value="SNIPE"/>
</dbReference>
<dbReference type="Proteomes" id="UP000609849">
    <property type="component" value="Unassembled WGS sequence"/>
</dbReference>